<evidence type="ECO:0000259" key="4">
    <source>
        <dbReference type="PROSITE" id="PS01124"/>
    </source>
</evidence>
<proteinExistence type="predicted"/>
<evidence type="ECO:0000256" key="1">
    <source>
        <dbReference type="ARBA" id="ARBA00023015"/>
    </source>
</evidence>
<keyword evidence="1" id="KW-0805">Transcription regulation</keyword>
<evidence type="ECO:0000313" key="5">
    <source>
        <dbReference type="EMBL" id="XCH23016.1"/>
    </source>
</evidence>
<dbReference type="SMART" id="SM00342">
    <property type="entry name" value="HTH_ARAC"/>
    <property type="match status" value="1"/>
</dbReference>
<dbReference type="EMBL" id="CP159289">
    <property type="protein sequence ID" value="XCH23016.1"/>
    <property type="molecule type" value="Genomic_DNA"/>
</dbReference>
<dbReference type="SUPFAM" id="SSF46689">
    <property type="entry name" value="Homeodomain-like"/>
    <property type="match status" value="2"/>
</dbReference>
<accession>A0AAU8FHQ8</accession>
<dbReference type="GO" id="GO:0043565">
    <property type="term" value="F:sequence-specific DNA binding"/>
    <property type="evidence" value="ECO:0007669"/>
    <property type="project" value="InterPro"/>
</dbReference>
<keyword evidence="2" id="KW-0238">DNA-binding</keyword>
<protein>
    <submittedName>
        <fullName evidence="5">Helix-turn-helix transcriptional regulator</fullName>
    </submittedName>
</protein>
<keyword evidence="3" id="KW-0804">Transcription</keyword>
<dbReference type="AlphaFoldDB" id="A0AAU8FHQ8"/>
<dbReference type="InterPro" id="IPR018060">
    <property type="entry name" value="HTH_AraC"/>
</dbReference>
<gene>
    <name evidence="5" type="ORF">ABV298_22155</name>
</gene>
<dbReference type="Pfam" id="PF12833">
    <property type="entry name" value="HTH_18"/>
    <property type="match status" value="1"/>
</dbReference>
<organism evidence="5">
    <name type="scientific">Dyadobacter sp. 676</name>
    <dbReference type="NCBI Taxonomy" id="3088362"/>
    <lineage>
        <taxon>Bacteria</taxon>
        <taxon>Pseudomonadati</taxon>
        <taxon>Bacteroidota</taxon>
        <taxon>Cytophagia</taxon>
        <taxon>Cytophagales</taxon>
        <taxon>Spirosomataceae</taxon>
        <taxon>Dyadobacter</taxon>
    </lineage>
</organism>
<feature type="domain" description="HTH araC/xylS-type" evidence="4">
    <location>
        <begin position="174"/>
        <end position="272"/>
    </location>
</feature>
<dbReference type="RefSeq" id="WP_353718342.1">
    <property type="nucleotide sequence ID" value="NZ_CP159289.1"/>
</dbReference>
<sequence length="272" mass="31148">MKRRRSCLFNMIALEAGECLGEQLDAFRCNEIRLQRTVYLPDQPTDAMHFHEHVHISLVLSGGNLERKKSVQYERGPGCVTFYHAGEAHQTIHKRFPAQHLNLEVGNSWLKRYQLDEEHLYKGIHAHPDAALTLIKLYNECRINDGFSAASMDMLVQSMVALRTTTSVGPPWVRIIHELLQDRWSEPVTLQDLAGAAGVHPVTVSKYFPRYFNCTLGEYVRKLRVSRALSLIKESTRPLAEIAYQCGFADQSHMNRCVRELTGFLPGRFRQL</sequence>
<dbReference type="PANTHER" id="PTHR46796">
    <property type="entry name" value="HTH-TYPE TRANSCRIPTIONAL ACTIVATOR RHAS-RELATED"/>
    <property type="match status" value="1"/>
</dbReference>
<dbReference type="GO" id="GO:0003700">
    <property type="term" value="F:DNA-binding transcription factor activity"/>
    <property type="evidence" value="ECO:0007669"/>
    <property type="project" value="InterPro"/>
</dbReference>
<name>A0AAU8FHQ8_9BACT</name>
<dbReference type="InterPro" id="IPR009057">
    <property type="entry name" value="Homeodomain-like_sf"/>
</dbReference>
<dbReference type="InterPro" id="IPR050204">
    <property type="entry name" value="AraC_XylS_family_regulators"/>
</dbReference>
<dbReference type="Gene3D" id="1.10.10.60">
    <property type="entry name" value="Homeodomain-like"/>
    <property type="match status" value="1"/>
</dbReference>
<dbReference type="PROSITE" id="PS01124">
    <property type="entry name" value="HTH_ARAC_FAMILY_2"/>
    <property type="match status" value="1"/>
</dbReference>
<reference evidence="5" key="1">
    <citation type="submission" date="2024-06" db="EMBL/GenBank/DDBJ databases">
        <title>Sequencing and assembly of the genome of Dyadobacter sp. strain 676, a symbiont of Cyamopsis tetragonoloba.</title>
        <authorList>
            <person name="Guro P."/>
            <person name="Sazanova A."/>
            <person name="Kuznetsova I."/>
            <person name="Belimov A."/>
            <person name="Safronova V."/>
        </authorList>
    </citation>
    <scope>NUCLEOTIDE SEQUENCE</scope>
    <source>
        <strain evidence="5">676</strain>
    </source>
</reference>
<evidence type="ECO:0000256" key="3">
    <source>
        <dbReference type="ARBA" id="ARBA00023163"/>
    </source>
</evidence>
<evidence type="ECO:0000256" key="2">
    <source>
        <dbReference type="ARBA" id="ARBA00023125"/>
    </source>
</evidence>